<evidence type="ECO:0000256" key="1">
    <source>
        <dbReference type="ARBA" id="ARBA00001561"/>
    </source>
</evidence>
<protein>
    <recommendedName>
        <fullName evidence="2">N-acetylmuramoyl-L-alanine amidase</fullName>
        <ecNumber evidence="2">3.5.1.28</ecNumber>
    </recommendedName>
</protein>
<dbReference type="PANTHER" id="PTHR30404">
    <property type="entry name" value="N-ACETYLMURAMOYL-L-ALANINE AMIDASE"/>
    <property type="match status" value="1"/>
</dbReference>
<evidence type="ECO:0000313" key="6">
    <source>
        <dbReference type="EMBL" id="RXK58811.1"/>
    </source>
</evidence>
<dbReference type="Pfam" id="PF05569">
    <property type="entry name" value="Peptidase_M56"/>
    <property type="match status" value="1"/>
</dbReference>
<dbReference type="GO" id="GO:0030288">
    <property type="term" value="C:outer membrane-bounded periplasmic space"/>
    <property type="evidence" value="ECO:0007669"/>
    <property type="project" value="TreeGrafter"/>
</dbReference>
<feature type="transmembrane region" description="Helical" evidence="4">
    <location>
        <begin position="189"/>
        <end position="207"/>
    </location>
</feature>
<dbReference type="Pfam" id="PF01520">
    <property type="entry name" value="Amidase_3"/>
    <property type="match status" value="1"/>
</dbReference>
<dbReference type="GO" id="GO:0055085">
    <property type="term" value="P:transmembrane transport"/>
    <property type="evidence" value="ECO:0007669"/>
    <property type="project" value="InterPro"/>
</dbReference>
<feature type="domain" description="MurNAc-LAA" evidence="5">
    <location>
        <begin position="376"/>
        <end position="501"/>
    </location>
</feature>
<name>A0A4Q1CG70_9BACT</name>
<dbReference type="Gene3D" id="3.40.630.40">
    <property type="entry name" value="Zn-dependent exopeptidases"/>
    <property type="match status" value="1"/>
</dbReference>
<feature type="transmembrane region" description="Helical" evidence="4">
    <location>
        <begin position="7"/>
        <end position="25"/>
    </location>
</feature>
<comment type="catalytic activity">
    <reaction evidence="1">
        <text>Hydrolyzes the link between N-acetylmuramoyl residues and L-amino acid residues in certain cell-wall glycopeptides.</text>
        <dbReference type="EC" id="3.5.1.28"/>
    </reaction>
</comment>
<dbReference type="Pfam" id="PF03544">
    <property type="entry name" value="TonB_C"/>
    <property type="match status" value="1"/>
</dbReference>
<dbReference type="InterPro" id="IPR008756">
    <property type="entry name" value="Peptidase_M56"/>
</dbReference>
<keyword evidence="4" id="KW-1133">Transmembrane helix</keyword>
<reference evidence="6 7" key="1">
    <citation type="submission" date="2019-01" db="EMBL/GenBank/DDBJ databases">
        <title>Lacibacter sp. strain TTM-7.</title>
        <authorList>
            <person name="Chen W.-M."/>
        </authorList>
    </citation>
    <scope>NUCLEOTIDE SEQUENCE [LARGE SCALE GENOMIC DNA]</scope>
    <source>
        <strain evidence="6 7">TTM-7</strain>
    </source>
</reference>
<dbReference type="Proteomes" id="UP000290204">
    <property type="component" value="Unassembled WGS sequence"/>
</dbReference>
<dbReference type="EMBL" id="SDHW01000005">
    <property type="protein sequence ID" value="RXK58811.1"/>
    <property type="molecule type" value="Genomic_DNA"/>
</dbReference>
<dbReference type="AlphaFoldDB" id="A0A4Q1CG70"/>
<evidence type="ECO:0000256" key="2">
    <source>
        <dbReference type="ARBA" id="ARBA00011901"/>
    </source>
</evidence>
<dbReference type="GO" id="GO:0008745">
    <property type="term" value="F:N-acetylmuramoyl-L-alanine amidase activity"/>
    <property type="evidence" value="ECO:0007669"/>
    <property type="project" value="UniProtKB-EC"/>
</dbReference>
<feature type="transmembrane region" description="Helical" evidence="4">
    <location>
        <begin position="37"/>
        <end position="58"/>
    </location>
</feature>
<dbReference type="EC" id="3.5.1.28" evidence="2"/>
<proteinExistence type="predicted"/>
<feature type="transmembrane region" description="Helical" evidence="4">
    <location>
        <begin position="274"/>
        <end position="293"/>
    </location>
</feature>
<evidence type="ECO:0000256" key="3">
    <source>
        <dbReference type="ARBA" id="ARBA00022801"/>
    </source>
</evidence>
<keyword evidence="7" id="KW-1185">Reference proteome</keyword>
<dbReference type="CDD" id="cd02696">
    <property type="entry name" value="MurNAc-LAA"/>
    <property type="match status" value="1"/>
</dbReference>
<dbReference type="InterPro" id="IPR037682">
    <property type="entry name" value="TonB_C"/>
</dbReference>
<dbReference type="SUPFAM" id="SSF53187">
    <property type="entry name" value="Zn-dependent exopeptidases"/>
    <property type="match status" value="1"/>
</dbReference>
<keyword evidence="3" id="KW-0378">Hydrolase</keyword>
<dbReference type="InterPro" id="IPR002508">
    <property type="entry name" value="MurNAc-LAA_cat"/>
</dbReference>
<dbReference type="SMART" id="SM00646">
    <property type="entry name" value="Ami_3"/>
    <property type="match status" value="1"/>
</dbReference>
<sequence length="744" mass="83963">MTALTEYLLKVIICSGVLTAYYWLALRNKIFHQWNRFYLLAAVVLSLTLPLLQFQLWYHPAEQTATSYKVLQTITTNETWFEEDVQQTASVTNHFTTEHISTYLYLIVSLLIFAGFIKALVQIFRLYKKYQHWKTEQLVFVDTDAKGTPFSFFNYIFWNRNIAFESIHGQQIFAHELVHVKEKHSLDKLFLNLLLIAFWINPFFWLIRKELSMIHEFIADKKAVQDQDSSALAAMILASAFPGHTLPFTNPFFYSPIKRRLLMLSKLKNPKASYISRLLLLPLLTFLVTAFAVKINRSETNLSPFSELEQPLTVVIDAAHGYKNGIPTGVRGLNNLQEDEVVLAICNKIKALNKDVNLKLVFTRPTETDVALNDRLRIATEQNADLFISIHAAYAPPVVRQGTKSDNPANGVEIYVAKDGTPYLDKSKQLGLTILGEMKDIMAIREPAIKQREKGIYVIQSAPFPSILIECGFISNKNDAEFVSNEKNQEQIAAAILKGIVNYASGKNKASDITTITNTQNDTIPNSNKKVTKLISDSILVDNNTYNNHLIIINGKKSTRKMTDSLLITAKTVTVIPKNNKDAITKYGSEAKDGVIIFEDAVITEKNTIEQPQQAKDTLPKNTNSIPEGTPIFTKAEIMPQFPGGELAWNRYMEKVIRENIDALTAEGKDGLCEVEFIVTPDGFVSKVKAKTMQNTKLAEVLIEAIKKGPKWVPAIQNGRKVYCRSIQKINLRLPVSTTSITFN</sequence>
<dbReference type="SUPFAM" id="SSF74653">
    <property type="entry name" value="TolA/TonB C-terminal domain"/>
    <property type="match status" value="1"/>
</dbReference>
<gene>
    <name evidence="6" type="ORF">ESA94_15585</name>
</gene>
<evidence type="ECO:0000256" key="4">
    <source>
        <dbReference type="SAM" id="Phobius"/>
    </source>
</evidence>
<dbReference type="PANTHER" id="PTHR30404:SF0">
    <property type="entry name" value="N-ACETYLMURAMOYL-L-ALANINE AMIDASE AMIC"/>
    <property type="match status" value="1"/>
</dbReference>
<dbReference type="InterPro" id="IPR050695">
    <property type="entry name" value="N-acetylmuramoyl_amidase_3"/>
</dbReference>
<dbReference type="GO" id="GO:0009253">
    <property type="term" value="P:peptidoglycan catabolic process"/>
    <property type="evidence" value="ECO:0007669"/>
    <property type="project" value="InterPro"/>
</dbReference>
<organism evidence="6 7">
    <name type="scientific">Lacibacter luteus</name>
    <dbReference type="NCBI Taxonomy" id="2508719"/>
    <lineage>
        <taxon>Bacteria</taxon>
        <taxon>Pseudomonadati</taxon>
        <taxon>Bacteroidota</taxon>
        <taxon>Chitinophagia</taxon>
        <taxon>Chitinophagales</taxon>
        <taxon>Chitinophagaceae</taxon>
        <taxon>Lacibacter</taxon>
    </lineage>
</organism>
<comment type="caution">
    <text evidence="6">The sequence shown here is derived from an EMBL/GenBank/DDBJ whole genome shotgun (WGS) entry which is preliminary data.</text>
</comment>
<feature type="transmembrane region" description="Helical" evidence="4">
    <location>
        <begin position="231"/>
        <end position="253"/>
    </location>
</feature>
<dbReference type="RefSeq" id="WP_129131867.1">
    <property type="nucleotide sequence ID" value="NZ_SDHW01000005.1"/>
</dbReference>
<keyword evidence="4" id="KW-0472">Membrane</keyword>
<dbReference type="Gene3D" id="3.30.1150.10">
    <property type="match status" value="1"/>
</dbReference>
<evidence type="ECO:0000313" key="7">
    <source>
        <dbReference type="Proteomes" id="UP000290204"/>
    </source>
</evidence>
<accession>A0A4Q1CG70</accession>
<feature type="transmembrane region" description="Helical" evidence="4">
    <location>
        <begin position="103"/>
        <end position="124"/>
    </location>
</feature>
<keyword evidence="4" id="KW-0812">Transmembrane</keyword>
<dbReference type="OrthoDB" id="9814002at2"/>
<evidence type="ECO:0000259" key="5">
    <source>
        <dbReference type="SMART" id="SM00646"/>
    </source>
</evidence>